<dbReference type="RefSeq" id="WP_051789626.1">
    <property type="nucleotide sequence ID" value="NZ_CP013251.1"/>
</dbReference>
<dbReference type="PANTHER" id="PTHR43581">
    <property type="entry name" value="ATP/GTP PHOSPHATASE"/>
    <property type="match status" value="1"/>
</dbReference>
<evidence type="ECO:0000313" key="4">
    <source>
        <dbReference type="Proteomes" id="UP000071065"/>
    </source>
</evidence>
<dbReference type="SUPFAM" id="SSF52540">
    <property type="entry name" value="P-loop containing nucleoside triphosphate hydrolases"/>
    <property type="match status" value="1"/>
</dbReference>
<sequence length="369" mass="41451">MLRSLTLNNVGPAEGNQPVHFAPRLNLITGDNGLGKSFLLDIAWWALTRKWPQEVNTALTSGYMARPVDPRLQADINIELKGKTRSVKIEVPFRREEQKWIFPRSKPVMAGLVLYALPNGGFAVWDPARNYSESQSGAIHERRPAYVFTPQEVWDGLWGDDGKPLCNGLIHDWAGWQKENGDTFKLLQNILDSLSPSSQEKISAGRLTRVSLDDSRDIPTLNMSYGQEVPVIHASSGMKRIIALAYLLVWAWKEHLSACAFLGQEPTRQIVFLIDEIEAHLHPKWQRSIIVSLLQAVNQLTSKRVNVQLITATHSPLVMASVEPQFDVKKDGWLDLDFEPESNGKGRAVITQREFVRQGSANSLVALFE</sequence>
<evidence type="ECO:0000259" key="1">
    <source>
        <dbReference type="Pfam" id="PF13304"/>
    </source>
</evidence>
<reference evidence="3 4" key="1">
    <citation type="journal article" date="2016" name="Front. Microbiol.">
        <title>Genomic Insight into the Host-Endosymbiont Relationship of Endozoicomonas montiporae CL-33(T) with its Coral Host.</title>
        <authorList>
            <person name="Ding J.-Y."/>
            <person name="Shiu J.-H."/>
            <person name="Chen W.-M."/>
            <person name="Chiang Y.-R."/>
            <person name="Tang S.-L."/>
        </authorList>
    </citation>
    <scope>NUCLEOTIDE SEQUENCE [LARGE SCALE GENOMIC DNA]</scope>
    <source>
        <strain evidence="3 4">CL-33</strain>
    </source>
</reference>
<dbReference type="InterPro" id="IPR027417">
    <property type="entry name" value="P-loop_NTPase"/>
</dbReference>
<dbReference type="PATRIC" id="fig|570277.3.peg.1823"/>
<evidence type="ECO:0000259" key="2">
    <source>
        <dbReference type="Pfam" id="PF13476"/>
    </source>
</evidence>
<organism evidence="3 4">
    <name type="scientific">Endozoicomonas montiporae CL-33</name>
    <dbReference type="NCBI Taxonomy" id="570277"/>
    <lineage>
        <taxon>Bacteria</taxon>
        <taxon>Pseudomonadati</taxon>
        <taxon>Pseudomonadota</taxon>
        <taxon>Gammaproteobacteria</taxon>
        <taxon>Oceanospirillales</taxon>
        <taxon>Endozoicomonadaceae</taxon>
        <taxon>Endozoicomonas</taxon>
    </lineage>
</organism>
<dbReference type="STRING" id="570277.EZMO1_1693"/>
<dbReference type="Gene3D" id="3.40.50.300">
    <property type="entry name" value="P-loop containing nucleotide triphosphate hydrolases"/>
    <property type="match status" value="2"/>
</dbReference>
<dbReference type="Pfam" id="PF13476">
    <property type="entry name" value="AAA_23"/>
    <property type="match status" value="1"/>
</dbReference>
<dbReference type="GO" id="GO:0016887">
    <property type="term" value="F:ATP hydrolysis activity"/>
    <property type="evidence" value="ECO:0007669"/>
    <property type="project" value="InterPro"/>
</dbReference>
<name>A0A142BAR6_9GAMM</name>
<dbReference type="AlphaFoldDB" id="A0A142BAR6"/>
<proteinExistence type="predicted"/>
<dbReference type="GO" id="GO:0005524">
    <property type="term" value="F:ATP binding"/>
    <property type="evidence" value="ECO:0007669"/>
    <property type="project" value="InterPro"/>
</dbReference>
<dbReference type="Proteomes" id="UP000071065">
    <property type="component" value="Chromosome"/>
</dbReference>
<dbReference type="InterPro" id="IPR003959">
    <property type="entry name" value="ATPase_AAA_core"/>
</dbReference>
<protein>
    <submittedName>
        <fullName evidence="3">Uncharacterized protein</fullName>
    </submittedName>
</protein>
<feature type="domain" description="Rad50/SbcC-type AAA" evidence="2">
    <location>
        <begin position="4"/>
        <end position="105"/>
    </location>
</feature>
<dbReference type="Pfam" id="PF13304">
    <property type="entry name" value="AAA_21"/>
    <property type="match status" value="1"/>
</dbReference>
<evidence type="ECO:0000313" key="3">
    <source>
        <dbReference type="EMBL" id="AMO55842.1"/>
    </source>
</evidence>
<dbReference type="InterPro" id="IPR051396">
    <property type="entry name" value="Bact_Antivir_Def_Nuclease"/>
</dbReference>
<dbReference type="GO" id="GO:0006302">
    <property type="term" value="P:double-strand break repair"/>
    <property type="evidence" value="ECO:0007669"/>
    <property type="project" value="InterPro"/>
</dbReference>
<dbReference type="OrthoDB" id="9815944at2"/>
<dbReference type="KEGG" id="emp:EZMO1_1693"/>
<accession>A0A142BAR6</accession>
<dbReference type="PANTHER" id="PTHR43581:SF2">
    <property type="entry name" value="EXCINUCLEASE ATPASE SUBUNIT"/>
    <property type="match status" value="1"/>
</dbReference>
<dbReference type="InterPro" id="IPR038729">
    <property type="entry name" value="Rad50/SbcC_AAA"/>
</dbReference>
<gene>
    <name evidence="3" type="ORF">EZMO1_1693</name>
</gene>
<dbReference type="EMBL" id="CP013251">
    <property type="protein sequence ID" value="AMO55842.1"/>
    <property type="molecule type" value="Genomic_DNA"/>
</dbReference>
<feature type="domain" description="ATPase AAA-type core" evidence="1">
    <location>
        <begin position="205"/>
        <end position="320"/>
    </location>
</feature>